<reference evidence="3" key="1">
    <citation type="submission" date="2016-10" db="EMBL/GenBank/DDBJ databases">
        <authorList>
            <person name="Varghese N."/>
            <person name="Submissions S."/>
        </authorList>
    </citation>
    <scope>NUCLEOTIDE SEQUENCE [LARGE SCALE GENOMIC DNA]</scope>
    <source>
        <strain evidence="3">DSM 26348</strain>
    </source>
</reference>
<sequence>MFLESTLTRAAFALLDAPPHGFLWKRVGWLALQVVACENASQSCEIHCRRGTTMPHQATHQTAVILNFARLLAGSLALMALAPAVLQAQPPKKPNVLIIFGDDIGIANISAYSDGVMGYETPNIDRLANEGLRFLHYYGEQSCTAGRAAFLTGQHGIRSGLTKVGFPGAPMGMSQLDPTIGGLMKNLGYATAQFGKNHVGDRNDTLPTVNGFEEFFGNLYHLNAEEEPELPNYPKDPAYKQKFGPRGVLKCKATDVDDPTVDPRFGKVGKQTIEDSGPLTKKRMETIDDETSAAAIDHMRRQHAAGKPFFTWYNATRMHLRTHVREGHRGRYQHGDSEYIDGMIEHDETIGSLLKALDDMGIADNTIVVYTSDNGPHMNSWPDGAMTPFRSEKNTNWEGAFRVPCLVRWPGVIKPGTVTNQLMSHNDWVPTLCSIAGEPDIVNKLKQGYTANKINYKVHLDGYDQSGFLRTVTGTAGRNNGAKSARDKFFYADDDGLLVAFRQGDFKYVYAEQRLAGTLGVWAEPFTRLRLQKIYNLMQDPYERADFTSNTYWDWNLNQIGGVYGAMDNVFKFAETFNEFPPRAFPPSFVPTNILEQKFDAIKEQRARETEVKR</sequence>
<accession>A0A1I3MK32</accession>
<keyword evidence="3" id="KW-1185">Reference proteome</keyword>
<dbReference type="Pfam" id="PF00884">
    <property type="entry name" value="Sulfatase"/>
    <property type="match status" value="1"/>
</dbReference>
<feature type="domain" description="Sulfatase N-terminal" evidence="1">
    <location>
        <begin position="94"/>
        <end position="437"/>
    </location>
</feature>
<evidence type="ECO:0000313" key="2">
    <source>
        <dbReference type="EMBL" id="SFI97349.1"/>
    </source>
</evidence>
<dbReference type="EMBL" id="FOQD01000014">
    <property type="protein sequence ID" value="SFI97349.1"/>
    <property type="molecule type" value="Genomic_DNA"/>
</dbReference>
<dbReference type="Gene3D" id="3.30.1120.10">
    <property type="match status" value="1"/>
</dbReference>
<dbReference type="PANTHER" id="PTHR43751:SF2">
    <property type="entry name" value="SULFATASE N-TERMINAL DOMAIN-CONTAINING PROTEIN"/>
    <property type="match status" value="1"/>
</dbReference>
<dbReference type="SUPFAM" id="SSF53649">
    <property type="entry name" value="Alkaline phosphatase-like"/>
    <property type="match status" value="1"/>
</dbReference>
<gene>
    <name evidence="2" type="ORF">SAMN05421753_11431</name>
</gene>
<dbReference type="AlphaFoldDB" id="A0A1I3MK32"/>
<dbReference type="Proteomes" id="UP000199518">
    <property type="component" value="Unassembled WGS sequence"/>
</dbReference>
<dbReference type="InterPro" id="IPR000917">
    <property type="entry name" value="Sulfatase_N"/>
</dbReference>
<dbReference type="CDD" id="cd16142">
    <property type="entry name" value="ARS_like"/>
    <property type="match status" value="1"/>
</dbReference>
<proteinExistence type="predicted"/>
<dbReference type="InterPro" id="IPR017850">
    <property type="entry name" value="Alkaline_phosphatase_core_sf"/>
</dbReference>
<dbReference type="STRING" id="1576369.SAMN05421753_11431"/>
<dbReference type="InterPro" id="IPR052701">
    <property type="entry name" value="GAG_Ulvan_Degrading_Sulfatases"/>
</dbReference>
<evidence type="ECO:0000313" key="3">
    <source>
        <dbReference type="Proteomes" id="UP000199518"/>
    </source>
</evidence>
<evidence type="ECO:0000259" key="1">
    <source>
        <dbReference type="Pfam" id="PF00884"/>
    </source>
</evidence>
<protein>
    <submittedName>
        <fullName evidence="2">Arylsulfatase</fullName>
    </submittedName>
</protein>
<dbReference type="PANTHER" id="PTHR43751">
    <property type="entry name" value="SULFATASE"/>
    <property type="match status" value="1"/>
</dbReference>
<organism evidence="2 3">
    <name type="scientific">Planctomicrobium piriforme</name>
    <dbReference type="NCBI Taxonomy" id="1576369"/>
    <lineage>
        <taxon>Bacteria</taxon>
        <taxon>Pseudomonadati</taxon>
        <taxon>Planctomycetota</taxon>
        <taxon>Planctomycetia</taxon>
        <taxon>Planctomycetales</taxon>
        <taxon>Planctomycetaceae</taxon>
        <taxon>Planctomicrobium</taxon>
    </lineage>
</organism>
<dbReference type="Gene3D" id="3.40.720.10">
    <property type="entry name" value="Alkaline Phosphatase, subunit A"/>
    <property type="match status" value="1"/>
</dbReference>
<name>A0A1I3MK32_9PLAN</name>